<reference evidence="4" key="1">
    <citation type="submission" date="2020-04" db="EMBL/GenBank/DDBJ databases">
        <authorList>
            <person name="Chiriac C."/>
            <person name="Salcher M."/>
            <person name="Ghai R."/>
            <person name="Kavagutti S V."/>
        </authorList>
    </citation>
    <scope>NUCLEOTIDE SEQUENCE</scope>
</reference>
<dbReference type="GO" id="GO:0004518">
    <property type="term" value="F:nuclease activity"/>
    <property type="evidence" value="ECO:0007669"/>
    <property type="project" value="UniProtKB-KW"/>
</dbReference>
<organism evidence="4">
    <name type="scientific">uncultured Caudovirales phage</name>
    <dbReference type="NCBI Taxonomy" id="2100421"/>
    <lineage>
        <taxon>Viruses</taxon>
        <taxon>Duplodnaviria</taxon>
        <taxon>Heunggongvirae</taxon>
        <taxon>Uroviricota</taxon>
        <taxon>Caudoviricetes</taxon>
        <taxon>Peduoviridae</taxon>
        <taxon>Maltschvirus</taxon>
        <taxon>Maltschvirus maltsch</taxon>
    </lineage>
</organism>
<dbReference type="GO" id="GO:0003676">
    <property type="term" value="F:nucleic acid binding"/>
    <property type="evidence" value="ECO:0007669"/>
    <property type="project" value="InterPro"/>
</dbReference>
<dbReference type="InterPro" id="IPR012337">
    <property type="entry name" value="RNaseH-like_sf"/>
</dbReference>
<evidence type="ECO:0000313" key="5">
    <source>
        <dbReference type="EMBL" id="CAB4181327.1"/>
    </source>
</evidence>
<dbReference type="GO" id="GO:0016787">
    <property type="term" value="F:hydrolase activity"/>
    <property type="evidence" value="ECO:0007669"/>
    <property type="project" value="UniProtKB-KW"/>
</dbReference>
<evidence type="ECO:0008006" key="6">
    <source>
        <dbReference type="Google" id="ProtNLM"/>
    </source>
</evidence>
<protein>
    <recommendedName>
        <fullName evidence="6">DNA-directed DNA polymerase</fullName>
    </recommendedName>
</protein>
<dbReference type="Gene3D" id="3.30.420.10">
    <property type="entry name" value="Ribonuclease H-like superfamily/Ribonuclease H"/>
    <property type="match status" value="1"/>
</dbReference>
<dbReference type="InterPro" id="IPR023211">
    <property type="entry name" value="DNA_pol_palm_dom_sf"/>
</dbReference>
<evidence type="ECO:0000256" key="2">
    <source>
        <dbReference type="ARBA" id="ARBA00022801"/>
    </source>
</evidence>
<name>A0A6J5N8J5_9CAUD</name>
<keyword evidence="3" id="KW-0235">DNA replication</keyword>
<dbReference type="EMBL" id="LR797016">
    <property type="protein sequence ID" value="CAB4181327.1"/>
    <property type="molecule type" value="Genomic_DNA"/>
</dbReference>
<accession>A0A6J5N8J5</accession>
<evidence type="ECO:0000313" key="4">
    <source>
        <dbReference type="EMBL" id="CAB4155950.1"/>
    </source>
</evidence>
<evidence type="ECO:0000256" key="1">
    <source>
        <dbReference type="ARBA" id="ARBA00022722"/>
    </source>
</evidence>
<dbReference type="SUPFAM" id="SSF56672">
    <property type="entry name" value="DNA/RNA polymerases"/>
    <property type="match status" value="1"/>
</dbReference>
<dbReference type="InterPro" id="IPR036397">
    <property type="entry name" value="RNaseH_sf"/>
</dbReference>
<proteinExistence type="predicted"/>
<dbReference type="EMBL" id="LR796635">
    <property type="protein sequence ID" value="CAB4155950.1"/>
    <property type="molecule type" value="Genomic_DNA"/>
</dbReference>
<keyword evidence="2" id="KW-0378">Hydrolase</keyword>
<keyword evidence="1" id="KW-0540">Nuclease</keyword>
<dbReference type="GO" id="GO:0039693">
    <property type="term" value="P:viral DNA genome replication"/>
    <property type="evidence" value="ECO:0007669"/>
    <property type="project" value="UniProtKB-KW"/>
</dbReference>
<dbReference type="SUPFAM" id="SSF53098">
    <property type="entry name" value="Ribonuclease H-like"/>
    <property type="match status" value="1"/>
</dbReference>
<dbReference type="Gene3D" id="3.90.1600.10">
    <property type="entry name" value="Palm domain of DNA polymerase"/>
    <property type="match status" value="1"/>
</dbReference>
<gene>
    <name evidence="5" type="ORF">UFOVP1067_31</name>
    <name evidence="4" type="ORF">UFOVP662_31</name>
</gene>
<dbReference type="InterPro" id="IPR043502">
    <property type="entry name" value="DNA/RNA_pol_sf"/>
</dbReference>
<evidence type="ECO:0000256" key="3">
    <source>
        <dbReference type="ARBA" id="ARBA00023109"/>
    </source>
</evidence>
<keyword evidence="3" id="KW-1194">Viral DNA replication</keyword>
<sequence length="701" mass="80872">MSDYVYDLETYPNIFTFSTIKTDGSERQVFEMSTRKNEADKMFSFLDCLHDNGDRLVGFNNVGFDWLVVKGLLEVRDKAVTVPGKSVANKAYRLAQAIFNDQKQEFKLHKATDMVEQIDLFKIYHFDNVARATSLKMLEFNMKADDIRDLPFPPGTMLTDDEMDVLISYNMHDVDNTLRFYLLSIPLITFREELTKKYKRSFMNHNDTKIGKDYFIMQLEKSMPNSCYKKNKDGSRSINQTKRPVIAIKDCLFSYYNFTRPEFLAIVNWFNQQHITETKGVFSDIEEHLLGDVAQYADTIVKRKKFKEAPDQAALIDFNTEHPMGWVEPKELKVKKKGETQYSYWGHWKEATNLNVVVDGFRFDFGTGGIHGSVPPSIIEEDFDYVIVDADVASMYPNVAISNNVYPEHLTDAFCTIYKDVYEQRKSYAKNTAENAMLKLALNGVYGDSNNQYSPFYDPKYTMTITINGQLLLCLLAEKLLAIKGLKMVQINTDGVTVLLPRGSRPQYNKICEDWQKRVNLQLEFAEYSKMIIRDVNNYIAVYTTGKVKRKGAYQYEGLGWHQDQGGRVIAMAAEASLMKGVDLYDFISNHEDKYDFMLRTKVPRSSKLVQIFSDGTEVQQQNICRYYACKEGGQLIKVMPALYAGDPDRRLGVESGWSMKVCNNIKDFNHDINYDYYVEAAKKLLIGYEEIVDIPEEEYV</sequence>